<dbReference type="InterPro" id="IPR020103">
    <property type="entry name" value="PsdUridine_synth_cat_dom_sf"/>
</dbReference>
<dbReference type="InterPro" id="IPR050188">
    <property type="entry name" value="RluA_PseudoU_synthase"/>
</dbReference>
<keyword evidence="4" id="KW-0413">Isomerase</keyword>
<comment type="catalytic activity">
    <reaction evidence="1 4">
        <text>a uridine in RNA = a pseudouridine in RNA</text>
        <dbReference type="Rhea" id="RHEA:48348"/>
        <dbReference type="Rhea" id="RHEA-COMP:12068"/>
        <dbReference type="Rhea" id="RHEA-COMP:12069"/>
        <dbReference type="ChEBI" id="CHEBI:65314"/>
        <dbReference type="ChEBI" id="CHEBI:65315"/>
    </reaction>
</comment>
<dbReference type="SUPFAM" id="SSF55120">
    <property type="entry name" value="Pseudouridine synthase"/>
    <property type="match status" value="1"/>
</dbReference>
<dbReference type="GO" id="GO:0009982">
    <property type="term" value="F:pseudouridine synthase activity"/>
    <property type="evidence" value="ECO:0007669"/>
    <property type="project" value="InterPro"/>
</dbReference>
<evidence type="ECO:0000259" key="5">
    <source>
        <dbReference type="Pfam" id="PF00849"/>
    </source>
</evidence>
<comment type="function">
    <text evidence="4">Responsible for synthesis of pseudouridine from uracil.</text>
</comment>
<dbReference type="KEGG" id="tfr:BR63_17665"/>
<dbReference type="Proteomes" id="UP000515847">
    <property type="component" value="Chromosome"/>
</dbReference>
<dbReference type="GO" id="GO:0003723">
    <property type="term" value="F:RNA binding"/>
    <property type="evidence" value="ECO:0007669"/>
    <property type="project" value="InterPro"/>
</dbReference>
<proteinExistence type="inferred from homology"/>
<evidence type="ECO:0000313" key="6">
    <source>
        <dbReference type="EMBL" id="QNB47924.1"/>
    </source>
</evidence>
<evidence type="ECO:0000313" key="7">
    <source>
        <dbReference type="Proteomes" id="UP000515847"/>
    </source>
</evidence>
<evidence type="ECO:0000256" key="4">
    <source>
        <dbReference type="RuleBase" id="RU362028"/>
    </source>
</evidence>
<accession>A0A7G6E770</accession>
<evidence type="ECO:0000256" key="1">
    <source>
        <dbReference type="ARBA" id="ARBA00000073"/>
    </source>
</evidence>
<dbReference type="EMBL" id="CP045798">
    <property type="protein sequence ID" value="QNB47924.1"/>
    <property type="molecule type" value="Genomic_DNA"/>
</dbReference>
<dbReference type="OrthoDB" id="9807829at2"/>
<dbReference type="InterPro" id="IPR006145">
    <property type="entry name" value="PsdUridine_synth_RsuA/RluA"/>
</dbReference>
<sequence>MDSGLIQFVVESDREEMALGDYLHNVKHISAKALTRLKHHGQVLVNNELFLLKDRIKAGDRISLIYPPQHASEYLQPEYLPFNIIYEDQDVLVVNKEAGLCVHPTKGHPCGTLANGILYHWEAKGERAYVHFVNRLDKDTSGLVLVAKHTYSAQQLFRQQRKGMISRRYLGLVKGVITEKSGTINLPIGRLPGKTTKRIISPEGLPAVTHFQVVEIINGYTLLKLTLETGRTHQIRVHLSHLGYPLVGDELYGGESFLARRQLLHAFCLTFTHPRSGEELKFSVPWPKDMDHIINKLKNNIMK</sequence>
<dbReference type="EC" id="5.4.99.-" evidence="4"/>
<name>A0A7G6E770_THEFR</name>
<keyword evidence="7" id="KW-1185">Reference proteome</keyword>
<evidence type="ECO:0000256" key="2">
    <source>
        <dbReference type="ARBA" id="ARBA00010876"/>
    </source>
</evidence>
<dbReference type="InterPro" id="IPR006224">
    <property type="entry name" value="PsdUridine_synth_RluA-like_CS"/>
</dbReference>
<dbReference type="RefSeq" id="WP_034424741.1">
    <property type="nucleotide sequence ID" value="NZ_CP045798.1"/>
</dbReference>
<feature type="domain" description="Pseudouridine synthase RsuA/RluA-like" evidence="5">
    <location>
        <begin position="90"/>
        <end position="241"/>
    </location>
</feature>
<reference evidence="6 7" key="1">
    <citation type="journal article" date="2019" name="Front. Microbiol.">
        <title>Thermoanaerosceptrum fracticalcis gen. nov. sp. nov., a Novel Fumarate-Fermenting Microorganism From a Deep Fractured Carbonate Aquifer of the US Great Basin.</title>
        <authorList>
            <person name="Hamilton-Brehm S.D."/>
            <person name="Stewart L.E."/>
            <person name="Zavarin M."/>
            <person name="Caldwell M."/>
            <person name="Lawson P.A."/>
            <person name="Onstott T.C."/>
            <person name="Grzymski J."/>
            <person name="Neveux I."/>
            <person name="Lollar B.S."/>
            <person name="Russell C.E."/>
            <person name="Moser D.P."/>
        </authorList>
    </citation>
    <scope>NUCLEOTIDE SEQUENCE [LARGE SCALE GENOMIC DNA]</scope>
    <source>
        <strain evidence="6 7">DRI-13</strain>
    </source>
</reference>
<comment type="similarity">
    <text evidence="2 4">Belongs to the pseudouridine synthase RluA family.</text>
</comment>
<dbReference type="PANTHER" id="PTHR21600:SF35">
    <property type="entry name" value="PSEUDOURIDINE SYNTHASE"/>
    <property type="match status" value="1"/>
</dbReference>
<organism evidence="6 7">
    <name type="scientific">Thermanaerosceptrum fracticalcis</name>
    <dbReference type="NCBI Taxonomy" id="1712410"/>
    <lineage>
        <taxon>Bacteria</taxon>
        <taxon>Bacillati</taxon>
        <taxon>Bacillota</taxon>
        <taxon>Clostridia</taxon>
        <taxon>Eubacteriales</taxon>
        <taxon>Peptococcaceae</taxon>
        <taxon>Thermanaerosceptrum</taxon>
    </lineage>
</organism>
<dbReference type="AlphaFoldDB" id="A0A7G6E770"/>
<dbReference type="GO" id="GO:0000455">
    <property type="term" value="P:enzyme-directed rRNA pseudouridine synthesis"/>
    <property type="evidence" value="ECO:0007669"/>
    <property type="project" value="TreeGrafter"/>
</dbReference>
<dbReference type="PANTHER" id="PTHR21600">
    <property type="entry name" value="MITOCHONDRIAL RNA PSEUDOURIDINE SYNTHASE"/>
    <property type="match status" value="1"/>
</dbReference>
<dbReference type="Pfam" id="PF00849">
    <property type="entry name" value="PseudoU_synth_2"/>
    <property type="match status" value="1"/>
</dbReference>
<dbReference type="CDD" id="cd02869">
    <property type="entry name" value="PseudoU_synth_RluA_like"/>
    <property type="match status" value="1"/>
</dbReference>
<dbReference type="GO" id="GO:0140098">
    <property type="term" value="F:catalytic activity, acting on RNA"/>
    <property type="evidence" value="ECO:0007669"/>
    <property type="project" value="UniProtKB-ARBA"/>
</dbReference>
<dbReference type="PROSITE" id="PS01129">
    <property type="entry name" value="PSI_RLU"/>
    <property type="match status" value="1"/>
</dbReference>
<feature type="active site" evidence="3">
    <location>
        <position position="137"/>
    </location>
</feature>
<gene>
    <name evidence="6" type="ORF">BR63_17665</name>
</gene>
<dbReference type="NCBIfam" id="TIGR00005">
    <property type="entry name" value="rluA_subfam"/>
    <property type="match status" value="1"/>
</dbReference>
<dbReference type="InterPro" id="IPR006225">
    <property type="entry name" value="PsdUridine_synth_RluC/D"/>
</dbReference>
<dbReference type="Gene3D" id="3.30.2350.10">
    <property type="entry name" value="Pseudouridine synthase"/>
    <property type="match status" value="1"/>
</dbReference>
<protein>
    <recommendedName>
        <fullName evidence="4">Pseudouridine synthase</fullName>
        <ecNumber evidence="4">5.4.99.-</ecNumber>
    </recommendedName>
</protein>
<evidence type="ECO:0000256" key="3">
    <source>
        <dbReference type="PIRSR" id="PIRSR606225-1"/>
    </source>
</evidence>